<dbReference type="AlphaFoldDB" id="A0AAV1RK45"/>
<keyword evidence="2" id="KW-1185">Reference proteome</keyword>
<evidence type="ECO:0000313" key="1">
    <source>
        <dbReference type="EMBL" id="CAK7335742.1"/>
    </source>
</evidence>
<sequence>MESFLDDRLAKLQFFFQFAKIGSEKRLFRRVHKLCFLQLWKNAANYLAKKGSQKKRHGKVQQSDIYAWVSKGNRLSVPSPRGRQGTTCHSVPVSLPTPSLINHLSLTLETHLIPHISKQLVV</sequence>
<name>A0AAV1RK45_9ROSI</name>
<evidence type="ECO:0000313" key="2">
    <source>
        <dbReference type="Proteomes" id="UP001314170"/>
    </source>
</evidence>
<comment type="caution">
    <text evidence="1">The sequence shown here is derived from an EMBL/GenBank/DDBJ whole genome shotgun (WGS) entry which is preliminary data.</text>
</comment>
<accession>A0AAV1RK45</accession>
<proteinExistence type="predicted"/>
<gene>
    <name evidence="1" type="ORF">DCAF_LOCUS10744</name>
</gene>
<reference evidence="1 2" key="1">
    <citation type="submission" date="2024-01" db="EMBL/GenBank/DDBJ databases">
        <authorList>
            <person name="Waweru B."/>
        </authorList>
    </citation>
    <scope>NUCLEOTIDE SEQUENCE [LARGE SCALE GENOMIC DNA]</scope>
</reference>
<organism evidence="1 2">
    <name type="scientific">Dovyalis caffra</name>
    <dbReference type="NCBI Taxonomy" id="77055"/>
    <lineage>
        <taxon>Eukaryota</taxon>
        <taxon>Viridiplantae</taxon>
        <taxon>Streptophyta</taxon>
        <taxon>Embryophyta</taxon>
        <taxon>Tracheophyta</taxon>
        <taxon>Spermatophyta</taxon>
        <taxon>Magnoliopsida</taxon>
        <taxon>eudicotyledons</taxon>
        <taxon>Gunneridae</taxon>
        <taxon>Pentapetalae</taxon>
        <taxon>rosids</taxon>
        <taxon>fabids</taxon>
        <taxon>Malpighiales</taxon>
        <taxon>Salicaceae</taxon>
        <taxon>Flacourtieae</taxon>
        <taxon>Dovyalis</taxon>
    </lineage>
</organism>
<dbReference type="Proteomes" id="UP001314170">
    <property type="component" value="Unassembled WGS sequence"/>
</dbReference>
<dbReference type="EMBL" id="CAWUPB010000994">
    <property type="protein sequence ID" value="CAK7335742.1"/>
    <property type="molecule type" value="Genomic_DNA"/>
</dbReference>
<protein>
    <submittedName>
        <fullName evidence="1">Uncharacterized protein</fullName>
    </submittedName>
</protein>